<feature type="region of interest" description="Disordered" evidence="3">
    <location>
        <begin position="111"/>
        <end position="144"/>
    </location>
</feature>
<organism evidence="5 6">
    <name type="scientific">Piptocephalis cylindrospora</name>
    <dbReference type="NCBI Taxonomy" id="1907219"/>
    <lineage>
        <taxon>Eukaryota</taxon>
        <taxon>Fungi</taxon>
        <taxon>Fungi incertae sedis</taxon>
        <taxon>Zoopagomycota</taxon>
        <taxon>Zoopagomycotina</taxon>
        <taxon>Zoopagomycetes</taxon>
        <taxon>Zoopagales</taxon>
        <taxon>Piptocephalidaceae</taxon>
        <taxon>Piptocephalis</taxon>
    </lineage>
</organism>
<keyword evidence="1 2" id="KW-0694">RNA-binding</keyword>
<dbReference type="PANTHER" id="PTHR23003:SF3">
    <property type="entry name" value="FI21236P1-RELATED"/>
    <property type="match status" value="1"/>
</dbReference>
<sequence length="412" mass="42781">MGVGGGPVGPGPVGRPTENIFVWGKKSVTGNRTYVGNLAYSVRVADLQEHFGKYGEVVYAEVLERMGRSQGGGLVEYAEASQKEEAMRSMQNHIILGRPIFLREDRVDSNVTPAARPPHSFGPPPPSMGAMGGGRGGPMAGGGGGGAPGRGLWVGNLPYTVSWQQLKDVFRDQGTVERADIQLDGAGRSRGSGVVTMARPEDASRAIRSLDGTLWAGRRIEVREDRHNMAGGGPPGGGAHGFGPSPGMAHGYRGPPSFGGGPGHGPPPSSRPYPSSMGPSGPLPRTSRSPPPYAGAKGPPGRGYGPLPTGPGQGSKDSVGARAGSIASPPSPALRVSNLPYSTTREDLDDLFKAFGPMDRCVLDVDGSGAAMGTGSVLYLSQQAADRSVSKLNGYLYGGRKLEVRYDSGRRV</sequence>
<feature type="compositionally biased region" description="Gly residues" evidence="3">
    <location>
        <begin position="230"/>
        <end position="241"/>
    </location>
</feature>
<evidence type="ECO:0000313" key="5">
    <source>
        <dbReference type="EMBL" id="RKP13582.1"/>
    </source>
</evidence>
<feature type="compositionally biased region" description="Low complexity" evidence="3">
    <location>
        <begin position="272"/>
        <end position="284"/>
    </location>
</feature>
<dbReference type="Gene3D" id="3.30.70.330">
    <property type="match status" value="3"/>
</dbReference>
<reference evidence="6" key="1">
    <citation type="journal article" date="2018" name="Nat. Microbiol.">
        <title>Leveraging single-cell genomics to expand the fungal tree of life.</title>
        <authorList>
            <person name="Ahrendt S.R."/>
            <person name="Quandt C.A."/>
            <person name="Ciobanu D."/>
            <person name="Clum A."/>
            <person name="Salamov A."/>
            <person name="Andreopoulos B."/>
            <person name="Cheng J.F."/>
            <person name="Woyke T."/>
            <person name="Pelin A."/>
            <person name="Henrissat B."/>
            <person name="Reynolds N.K."/>
            <person name="Benny G.L."/>
            <person name="Smith M.E."/>
            <person name="James T.Y."/>
            <person name="Grigoriev I.V."/>
        </authorList>
    </citation>
    <scope>NUCLEOTIDE SEQUENCE [LARGE SCALE GENOMIC DNA]</scope>
</reference>
<feature type="domain" description="RRM" evidence="4">
    <location>
        <begin position="332"/>
        <end position="409"/>
    </location>
</feature>
<dbReference type="Pfam" id="PF00076">
    <property type="entry name" value="RRM_1"/>
    <property type="match status" value="3"/>
</dbReference>
<feature type="domain" description="RRM" evidence="4">
    <location>
        <begin position="31"/>
        <end position="107"/>
    </location>
</feature>
<dbReference type="AlphaFoldDB" id="A0A4P9Y4J0"/>
<feature type="region of interest" description="Disordered" evidence="3">
    <location>
        <begin position="226"/>
        <end position="335"/>
    </location>
</feature>
<dbReference type="Proteomes" id="UP000267251">
    <property type="component" value="Unassembled WGS sequence"/>
</dbReference>
<evidence type="ECO:0000256" key="2">
    <source>
        <dbReference type="PROSITE-ProRule" id="PRU00176"/>
    </source>
</evidence>
<dbReference type="GO" id="GO:1990904">
    <property type="term" value="C:ribonucleoprotein complex"/>
    <property type="evidence" value="ECO:0007669"/>
    <property type="project" value="TreeGrafter"/>
</dbReference>
<dbReference type="PANTHER" id="PTHR23003">
    <property type="entry name" value="RNA RECOGNITION MOTIF RRM DOMAIN CONTAINING PROTEIN"/>
    <property type="match status" value="1"/>
</dbReference>
<dbReference type="InterPro" id="IPR012677">
    <property type="entry name" value="Nucleotide-bd_a/b_plait_sf"/>
</dbReference>
<dbReference type="SUPFAM" id="SSF54928">
    <property type="entry name" value="RNA-binding domain, RBD"/>
    <property type="match status" value="2"/>
</dbReference>
<dbReference type="GO" id="GO:0005634">
    <property type="term" value="C:nucleus"/>
    <property type="evidence" value="ECO:0007669"/>
    <property type="project" value="TreeGrafter"/>
</dbReference>
<accession>A0A4P9Y4J0</accession>
<evidence type="ECO:0000259" key="4">
    <source>
        <dbReference type="PROSITE" id="PS50102"/>
    </source>
</evidence>
<evidence type="ECO:0000256" key="1">
    <source>
        <dbReference type="ARBA" id="ARBA00022884"/>
    </source>
</evidence>
<dbReference type="OrthoDB" id="1049195at2759"/>
<evidence type="ECO:0000313" key="6">
    <source>
        <dbReference type="Proteomes" id="UP000267251"/>
    </source>
</evidence>
<dbReference type="EMBL" id="KZ987987">
    <property type="protein sequence ID" value="RKP13582.1"/>
    <property type="molecule type" value="Genomic_DNA"/>
</dbReference>
<dbReference type="InterPro" id="IPR000504">
    <property type="entry name" value="RRM_dom"/>
</dbReference>
<dbReference type="SMART" id="SM00360">
    <property type="entry name" value="RRM"/>
    <property type="match status" value="3"/>
</dbReference>
<feature type="domain" description="RRM" evidence="4">
    <location>
        <begin position="150"/>
        <end position="227"/>
    </location>
</feature>
<name>A0A4P9Y4J0_9FUNG</name>
<proteinExistence type="predicted"/>
<gene>
    <name evidence="5" type="ORF">BJ684DRAFT_9858</name>
</gene>
<keyword evidence="6" id="KW-1185">Reference proteome</keyword>
<dbReference type="InterPro" id="IPR050374">
    <property type="entry name" value="RRT5_SRSF_SR"/>
</dbReference>
<feature type="compositionally biased region" description="Gly residues" evidence="3">
    <location>
        <begin position="130"/>
        <end position="144"/>
    </location>
</feature>
<dbReference type="GO" id="GO:0003729">
    <property type="term" value="F:mRNA binding"/>
    <property type="evidence" value="ECO:0007669"/>
    <property type="project" value="TreeGrafter"/>
</dbReference>
<protein>
    <recommendedName>
        <fullName evidence="4">RRM domain-containing protein</fullName>
    </recommendedName>
</protein>
<evidence type="ECO:0000256" key="3">
    <source>
        <dbReference type="SAM" id="MobiDB-lite"/>
    </source>
</evidence>
<dbReference type="GO" id="GO:0005737">
    <property type="term" value="C:cytoplasm"/>
    <property type="evidence" value="ECO:0007669"/>
    <property type="project" value="TreeGrafter"/>
</dbReference>
<dbReference type="PROSITE" id="PS50102">
    <property type="entry name" value="RRM"/>
    <property type="match status" value="3"/>
</dbReference>
<dbReference type="InterPro" id="IPR035979">
    <property type="entry name" value="RBD_domain_sf"/>
</dbReference>